<comment type="caution">
    <text evidence="2">The sequence shown here is derived from an EMBL/GenBank/DDBJ whole genome shotgun (WGS) entry which is preliminary data.</text>
</comment>
<dbReference type="SUPFAM" id="SSF54593">
    <property type="entry name" value="Glyoxalase/Bleomycin resistance protein/Dihydroxybiphenyl dioxygenase"/>
    <property type="match status" value="1"/>
</dbReference>
<evidence type="ECO:0000259" key="1">
    <source>
        <dbReference type="PROSITE" id="PS51819"/>
    </source>
</evidence>
<dbReference type="InterPro" id="IPR037523">
    <property type="entry name" value="VOC_core"/>
</dbReference>
<dbReference type="PANTHER" id="PTHR36437:SF2">
    <property type="entry name" value="GLYOXALASE_BLEOMYCIN RESISTANCE PROTEIN_DIOXYGENASE"/>
    <property type="match status" value="1"/>
</dbReference>
<gene>
    <name evidence="2" type="ORF">IC621_15145</name>
</gene>
<sequence>MAISIQPIIKSVFIKVSDMDLAIQWYSKLLHFEYEKENDFGNIYVIPLTNGTNILLDSHNAGEVTPSPHELFMFSTDSIDEAYKELQELNVEIVKDDYGEIYRDNKVSFINFKDLNGHVLMVCEEHAE</sequence>
<protein>
    <submittedName>
        <fullName evidence="2">VOC family protein</fullName>
    </submittedName>
</protein>
<evidence type="ECO:0000313" key="2">
    <source>
        <dbReference type="EMBL" id="MBD1381572.1"/>
    </source>
</evidence>
<dbReference type="InterPro" id="IPR029068">
    <property type="entry name" value="Glyas_Bleomycin-R_OHBP_Dase"/>
</dbReference>
<dbReference type="CDD" id="cd06587">
    <property type="entry name" value="VOC"/>
    <property type="match status" value="1"/>
</dbReference>
<organism evidence="2 3">
    <name type="scientific">Metabacillus arenae</name>
    <dbReference type="NCBI Taxonomy" id="2771434"/>
    <lineage>
        <taxon>Bacteria</taxon>
        <taxon>Bacillati</taxon>
        <taxon>Bacillota</taxon>
        <taxon>Bacilli</taxon>
        <taxon>Bacillales</taxon>
        <taxon>Bacillaceae</taxon>
        <taxon>Metabacillus</taxon>
    </lineage>
</organism>
<dbReference type="AlphaFoldDB" id="A0A926RYV7"/>
<dbReference type="EMBL" id="JACXAI010000019">
    <property type="protein sequence ID" value="MBD1381572.1"/>
    <property type="molecule type" value="Genomic_DNA"/>
</dbReference>
<dbReference type="InterPro" id="IPR004360">
    <property type="entry name" value="Glyas_Fos-R_dOase_dom"/>
</dbReference>
<dbReference type="Proteomes" id="UP000626844">
    <property type="component" value="Unassembled WGS sequence"/>
</dbReference>
<dbReference type="PROSITE" id="PS51819">
    <property type="entry name" value="VOC"/>
    <property type="match status" value="1"/>
</dbReference>
<feature type="domain" description="VOC" evidence="1">
    <location>
        <begin position="8"/>
        <end position="125"/>
    </location>
</feature>
<evidence type="ECO:0000313" key="3">
    <source>
        <dbReference type="Proteomes" id="UP000626844"/>
    </source>
</evidence>
<reference evidence="2" key="1">
    <citation type="submission" date="2020-09" db="EMBL/GenBank/DDBJ databases">
        <title>A novel bacterium of genus Bacillus, isolated from South China Sea.</title>
        <authorList>
            <person name="Huang H."/>
            <person name="Mo K."/>
            <person name="Hu Y."/>
        </authorList>
    </citation>
    <scope>NUCLEOTIDE SEQUENCE</scope>
    <source>
        <strain evidence="2">IB182487</strain>
    </source>
</reference>
<dbReference type="Gene3D" id="3.10.180.10">
    <property type="entry name" value="2,3-Dihydroxybiphenyl 1,2-Dioxygenase, domain 1"/>
    <property type="match status" value="1"/>
</dbReference>
<proteinExistence type="predicted"/>
<name>A0A926RYV7_9BACI</name>
<keyword evidence="3" id="KW-1185">Reference proteome</keyword>
<dbReference type="PANTHER" id="PTHR36437">
    <property type="entry name" value="GLYOXALASE/BLEOMYCIN RESISTANCE PROTEIN/DIOXYGENASE"/>
    <property type="match status" value="1"/>
</dbReference>
<dbReference type="Pfam" id="PF00903">
    <property type="entry name" value="Glyoxalase"/>
    <property type="match status" value="1"/>
</dbReference>
<accession>A0A926RYV7</accession>
<dbReference type="RefSeq" id="WP_191159157.1">
    <property type="nucleotide sequence ID" value="NZ_JACXAI010000019.1"/>
</dbReference>